<organism evidence="2 3">
    <name type="scientific">Tetrabaena socialis</name>
    <dbReference type="NCBI Taxonomy" id="47790"/>
    <lineage>
        <taxon>Eukaryota</taxon>
        <taxon>Viridiplantae</taxon>
        <taxon>Chlorophyta</taxon>
        <taxon>core chlorophytes</taxon>
        <taxon>Chlorophyceae</taxon>
        <taxon>CS clade</taxon>
        <taxon>Chlamydomonadales</taxon>
        <taxon>Tetrabaenaceae</taxon>
        <taxon>Tetrabaena</taxon>
    </lineage>
</organism>
<comment type="caution">
    <text evidence="2">The sequence shown here is derived from an EMBL/GenBank/DDBJ whole genome shotgun (WGS) entry which is preliminary data.</text>
</comment>
<accession>A0A2J7ZJU4</accession>
<keyword evidence="3" id="KW-1185">Reference proteome</keyword>
<dbReference type="GO" id="GO:0005783">
    <property type="term" value="C:endoplasmic reticulum"/>
    <property type="evidence" value="ECO:0007669"/>
    <property type="project" value="TreeGrafter"/>
</dbReference>
<feature type="domain" description="F-box" evidence="1">
    <location>
        <begin position="17"/>
        <end position="55"/>
    </location>
</feature>
<dbReference type="GO" id="GO:0046513">
    <property type="term" value="P:ceramide biosynthetic process"/>
    <property type="evidence" value="ECO:0007669"/>
    <property type="project" value="TreeGrafter"/>
</dbReference>
<dbReference type="GO" id="GO:0071944">
    <property type="term" value="C:cell periphery"/>
    <property type="evidence" value="ECO:0007669"/>
    <property type="project" value="TreeGrafter"/>
</dbReference>
<evidence type="ECO:0000313" key="3">
    <source>
        <dbReference type="Proteomes" id="UP000236333"/>
    </source>
</evidence>
<dbReference type="SUPFAM" id="SSF48403">
    <property type="entry name" value="Ankyrin repeat"/>
    <property type="match status" value="2"/>
</dbReference>
<dbReference type="CDD" id="cd09917">
    <property type="entry name" value="F-box_SF"/>
    <property type="match status" value="1"/>
</dbReference>
<dbReference type="GO" id="GO:0030149">
    <property type="term" value="P:sphingolipid catabolic process"/>
    <property type="evidence" value="ECO:0007669"/>
    <property type="project" value="TreeGrafter"/>
</dbReference>
<dbReference type="InterPro" id="IPR036770">
    <property type="entry name" value="Ankyrin_rpt-contain_sf"/>
</dbReference>
<gene>
    <name evidence="2" type="ORF">TSOC_013636</name>
</gene>
<dbReference type="GO" id="GO:0004620">
    <property type="term" value="F:phospholipase activity"/>
    <property type="evidence" value="ECO:0007669"/>
    <property type="project" value="TreeGrafter"/>
</dbReference>
<dbReference type="Gene3D" id="1.25.40.20">
    <property type="entry name" value="Ankyrin repeat-containing domain"/>
    <property type="match status" value="3"/>
</dbReference>
<dbReference type="PANTHER" id="PTHR12393">
    <property type="entry name" value="SPHINGOMYELIN PHOSPHODIESTERASE RELATED"/>
    <property type="match status" value="1"/>
</dbReference>
<feature type="domain" description="F-box" evidence="1">
    <location>
        <begin position="559"/>
        <end position="594"/>
    </location>
</feature>
<reference evidence="2 3" key="1">
    <citation type="journal article" date="2017" name="Mol. Biol. Evol.">
        <title>The 4-celled Tetrabaena socialis nuclear genome reveals the essential components for genetic control of cell number at the origin of multicellularity in the volvocine lineage.</title>
        <authorList>
            <person name="Featherston J."/>
            <person name="Arakaki Y."/>
            <person name="Hanschen E.R."/>
            <person name="Ferris P.J."/>
            <person name="Michod R.E."/>
            <person name="Olson B.J.S.C."/>
            <person name="Nozaki H."/>
            <person name="Durand P.M."/>
        </authorList>
    </citation>
    <scope>NUCLEOTIDE SEQUENCE [LARGE SCALE GENOMIC DNA]</scope>
    <source>
        <strain evidence="2 3">NIES-571</strain>
    </source>
</reference>
<dbReference type="Proteomes" id="UP000236333">
    <property type="component" value="Unassembled WGS sequence"/>
</dbReference>
<dbReference type="AlphaFoldDB" id="A0A2J7ZJU4"/>
<evidence type="ECO:0000259" key="1">
    <source>
        <dbReference type="Pfam" id="PF00646"/>
    </source>
</evidence>
<dbReference type="GO" id="GO:0016020">
    <property type="term" value="C:membrane"/>
    <property type="evidence" value="ECO:0007669"/>
    <property type="project" value="TreeGrafter"/>
</dbReference>
<proteinExistence type="predicted"/>
<dbReference type="PANTHER" id="PTHR12393:SF6">
    <property type="entry name" value="SPHINGOMYELIN PHOSPHODIESTERASE 2"/>
    <property type="match status" value="1"/>
</dbReference>
<evidence type="ECO:0000313" key="2">
    <source>
        <dbReference type="EMBL" id="PNH00537.1"/>
    </source>
</evidence>
<sequence length="1091" mass="117017">MSDLQASASAPEAAALWHHLPPELLPHVLACLPPNVRACTSRLVCKAAAAALSSPQHITVRLSQPSPRGEFVRRWGGPGAMRPLTLVRRRLLLSLTAASGCLENLEWLAAHVGCSLTGQVFDAAAAAGRLDVCRWILQQDCDGQGWALGGPEAAAGAGQRATVEWLLANTTKQDGSGHNVPASRARLAHSAARGGHVGLMDWLLQRKGLEHDGPAAAALLGEAAKGCDLPTLQRLYHTYFADSQAARLGCVLISAVGSPTPDWKAKVEWLEGLGAAARPQYCPCTTAVSCPDALVRLTWLRGRGYPWGWQTTQAAADAGNLDVLRYLLAEGCPVEESTLGTAAGSGQLAALQALHAHSGAFTWEPFVLARAARGGHLPVVAWLLEQQLVSLQQRPSLLPEATQSGSTELLAWLRDRGCPWGENNFFCAARAGSEEALECPFLPSYPEPRGRHDDPYLTAAVKGDWGTLACLRRLGFPWRPLNREGGTFANAVEDRCSVPALRRLLELGSAPTPPPPPPAAREDELLAPGVGLGKGWTECRTFKPARQRQRQGLHPAPLWHHLPPELLPHVLACLPPNERACTSRLVCKAAAAALRGPQHATVRLSQPSPRGEFVRRWGGPGAMRPLTLVRRRLLLSLTAVSGCLENLEWLAAHVGCSLISQVFDAAAAAGRMEVCRWLQLQECYKQRWALTGAAAAAGAGQRATAEWLLATTGNGGGSDPHGVLAYCAARGGHVGLMDRLLQRHGLERDGRAAAGILVGAVKGCDLPSLQRLYHTYFAGGRTVLLGPVLTYAAGSPTPDWKAKVEWLEGLGAAARPPCSDHGACTWAASRPDALDRLTWLKGRAYSWGWETTQAAAAAGNLDALRYLLAEGCPVKEVTLGVVAGSGQLAALQALHAHSSTFTWQPTVLALAARGGHLPVVAWLLEQQFVGLQQFPSLLLEAVLSGSMELLALLRDRGCPLGEHDFFYAAEAGSEEVFEWLLAQGCPVTEPRGRDDDPYLTAARQWDWATLACLRRLGCPWRPLDQEGGAFVAAVEDGCSVPALRRLLELGCPVDWRHAIRAAVAIVGSQDVRAWLEEEQQRREFEGGPQQQ</sequence>
<name>A0A2J7ZJU4_9CHLO</name>
<protein>
    <submittedName>
        <fullName evidence="2">Ankyrin repeat domain-containing protein</fullName>
    </submittedName>
</protein>
<dbReference type="Pfam" id="PF00646">
    <property type="entry name" value="F-box"/>
    <property type="match status" value="2"/>
</dbReference>
<dbReference type="EMBL" id="PGGS01001323">
    <property type="protein sequence ID" value="PNH00537.1"/>
    <property type="molecule type" value="Genomic_DNA"/>
</dbReference>
<dbReference type="InterPro" id="IPR001810">
    <property type="entry name" value="F-box_dom"/>
</dbReference>